<dbReference type="BioCyc" id="CNIT1237085:G1324-1197-MONOMER"/>
<dbReference type="HOGENOM" id="CLU_070764_7_1_2"/>
<evidence type="ECO:0000313" key="4">
    <source>
        <dbReference type="EMBL" id="AFU58139.1"/>
    </source>
</evidence>
<protein>
    <submittedName>
        <fullName evidence="4">Putative NADH dehydrogenase/NAD(P)H nitroreductase</fullName>
    </submittedName>
</protein>
<sequence length="173" mass="19457">MKFDSVVRKRKMIRKYLPKQVSDQIINKLIENASRAPSAGHTQVQEFIVIRDPAVKKKLRQASLNQAHVEDAPVLIVVCSNTSRSVGRYGQRGREFYSVIDGAFASMLILLTAVNEGIGAGFVAAFEDDKVSEILGIPEYVRPVGIIALGYPDEKPAKMERIQKERLVHHERW</sequence>
<accession>K0IMS1</accession>
<dbReference type="KEGG" id="nga:Ngar_c11990"/>
<dbReference type="InterPro" id="IPR000415">
    <property type="entry name" value="Nitroreductase-like"/>
</dbReference>
<dbReference type="OrthoDB" id="287850at2157"/>
<evidence type="ECO:0000256" key="2">
    <source>
        <dbReference type="ARBA" id="ARBA00023002"/>
    </source>
</evidence>
<dbReference type="InParanoid" id="K0IMS1"/>
<dbReference type="Gene3D" id="3.40.109.10">
    <property type="entry name" value="NADH Oxidase"/>
    <property type="match status" value="1"/>
</dbReference>
<dbReference type="STRING" id="1237085.Ngar_c11990"/>
<evidence type="ECO:0000313" key="5">
    <source>
        <dbReference type="Proteomes" id="UP000008037"/>
    </source>
</evidence>
<dbReference type="PANTHER" id="PTHR43673:SF10">
    <property type="entry name" value="NADH DEHYDROGENASE_NAD(P)H NITROREDUCTASE XCC3605-RELATED"/>
    <property type="match status" value="1"/>
</dbReference>
<dbReference type="EMBL" id="CP002408">
    <property type="protein sequence ID" value="AFU58139.1"/>
    <property type="molecule type" value="Genomic_DNA"/>
</dbReference>
<dbReference type="GeneID" id="13797458"/>
<evidence type="ECO:0000256" key="1">
    <source>
        <dbReference type="ARBA" id="ARBA00007118"/>
    </source>
</evidence>
<organism evidence="4 5">
    <name type="scientific">Nitrososphaera gargensis (strain Ga9.2)</name>
    <dbReference type="NCBI Taxonomy" id="1237085"/>
    <lineage>
        <taxon>Archaea</taxon>
        <taxon>Nitrososphaerota</taxon>
        <taxon>Nitrososphaeria</taxon>
        <taxon>Nitrososphaerales</taxon>
        <taxon>Nitrososphaeraceae</taxon>
        <taxon>Nitrososphaera</taxon>
    </lineage>
</organism>
<dbReference type="AlphaFoldDB" id="K0IMS1"/>
<dbReference type="GO" id="GO:0016491">
    <property type="term" value="F:oxidoreductase activity"/>
    <property type="evidence" value="ECO:0007669"/>
    <property type="project" value="UniProtKB-KW"/>
</dbReference>
<proteinExistence type="inferred from homology"/>
<dbReference type="InterPro" id="IPR029479">
    <property type="entry name" value="Nitroreductase"/>
</dbReference>
<name>K0IMS1_NITGG</name>
<keyword evidence="5" id="KW-1185">Reference proteome</keyword>
<evidence type="ECO:0000259" key="3">
    <source>
        <dbReference type="Pfam" id="PF00881"/>
    </source>
</evidence>
<dbReference type="RefSeq" id="WP_015018676.1">
    <property type="nucleotide sequence ID" value="NC_018719.1"/>
</dbReference>
<gene>
    <name evidence="4" type="ordered locus">Ngar_c11990</name>
</gene>
<comment type="similarity">
    <text evidence="1">Belongs to the nitroreductase family.</text>
</comment>
<feature type="domain" description="Nitroreductase" evidence="3">
    <location>
        <begin position="7"/>
        <end position="70"/>
    </location>
</feature>
<dbReference type="SUPFAM" id="SSF55469">
    <property type="entry name" value="FMN-dependent nitroreductase-like"/>
    <property type="match status" value="1"/>
</dbReference>
<dbReference type="PANTHER" id="PTHR43673">
    <property type="entry name" value="NAD(P)H NITROREDUCTASE YDGI-RELATED"/>
    <property type="match status" value="1"/>
</dbReference>
<keyword evidence="2" id="KW-0560">Oxidoreductase</keyword>
<dbReference type="Pfam" id="PF00881">
    <property type="entry name" value="Nitroreductase"/>
    <property type="match status" value="1"/>
</dbReference>
<dbReference type="Proteomes" id="UP000008037">
    <property type="component" value="Chromosome"/>
</dbReference>
<reference evidence="4 5" key="1">
    <citation type="journal article" date="2012" name="Environ. Microbiol.">
        <title>The genome of the ammonia-oxidizing Candidatus Nitrososphaera gargensis: insights into metabolic versatility and environmental adaptations.</title>
        <authorList>
            <person name="Spang A."/>
            <person name="Poehlein A."/>
            <person name="Offre P."/>
            <person name="Zumbragel S."/>
            <person name="Haider S."/>
            <person name="Rychlik N."/>
            <person name="Nowka B."/>
            <person name="Schmeisser C."/>
            <person name="Lebedeva E.V."/>
            <person name="Rattei T."/>
            <person name="Bohm C."/>
            <person name="Schmid M."/>
            <person name="Galushko A."/>
            <person name="Hatzenpichler R."/>
            <person name="Weinmaier T."/>
            <person name="Daniel R."/>
            <person name="Schleper C."/>
            <person name="Spieck E."/>
            <person name="Streit W."/>
            <person name="Wagner M."/>
        </authorList>
    </citation>
    <scope>NUCLEOTIDE SEQUENCE [LARGE SCALE GENOMIC DNA]</scope>
    <source>
        <strain evidence="5">Ga9.2</strain>
    </source>
</reference>